<dbReference type="SMART" id="SM00487">
    <property type="entry name" value="DEXDc"/>
    <property type="match status" value="1"/>
</dbReference>
<accession>A0ABS5TIS5</accession>
<keyword evidence="3" id="KW-0547">Nucleotide-binding</keyword>
<keyword evidence="4" id="KW-1185">Reference proteome</keyword>
<reference evidence="3 4" key="1">
    <citation type="submission" date="2021-05" db="EMBL/GenBank/DDBJ databases">
        <title>Kineosporia and Streptomyces sp. nov. two new marine actinobacteria isolated from Coral.</title>
        <authorList>
            <person name="Buangrab K."/>
            <person name="Sutthacheep M."/>
            <person name="Yeemin T."/>
            <person name="Harunari E."/>
            <person name="Igarashi Y."/>
            <person name="Kanchanasin P."/>
            <person name="Tanasupawat S."/>
            <person name="Phongsopitanun W."/>
        </authorList>
    </citation>
    <scope>NUCLEOTIDE SEQUENCE [LARGE SCALE GENOMIC DNA]</scope>
    <source>
        <strain evidence="3 4">J2-2</strain>
    </source>
</reference>
<dbReference type="InterPro" id="IPR014001">
    <property type="entry name" value="Helicase_ATP-bd"/>
</dbReference>
<dbReference type="Gene3D" id="3.40.50.300">
    <property type="entry name" value="P-loop containing nucleotide triphosphate hydrolases"/>
    <property type="match status" value="1"/>
</dbReference>
<dbReference type="CDD" id="cd18793">
    <property type="entry name" value="SF2_C_SNF"/>
    <property type="match status" value="1"/>
</dbReference>
<dbReference type="InterPro" id="IPR001650">
    <property type="entry name" value="Helicase_C-like"/>
</dbReference>
<evidence type="ECO:0000256" key="1">
    <source>
        <dbReference type="ARBA" id="ARBA00022801"/>
    </source>
</evidence>
<dbReference type="Pfam" id="PF00176">
    <property type="entry name" value="SNF2-rel_dom"/>
    <property type="match status" value="1"/>
</dbReference>
<feature type="domain" description="Helicase ATP-binding" evidence="2">
    <location>
        <begin position="119"/>
        <end position="278"/>
    </location>
</feature>
<proteinExistence type="predicted"/>
<gene>
    <name evidence="3" type="ORF">KIH74_17630</name>
</gene>
<evidence type="ECO:0000259" key="2">
    <source>
        <dbReference type="PROSITE" id="PS51192"/>
    </source>
</evidence>
<evidence type="ECO:0000313" key="4">
    <source>
        <dbReference type="Proteomes" id="UP001197247"/>
    </source>
</evidence>
<dbReference type="PANTHER" id="PTHR10799">
    <property type="entry name" value="SNF2/RAD54 HELICASE FAMILY"/>
    <property type="match status" value="1"/>
</dbReference>
<dbReference type="Gene3D" id="3.40.50.10810">
    <property type="entry name" value="Tandem AAA-ATPase domain"/>
    <property type="match status" value="1"/>
</dbReference>
<keyword evidence="3" id="KW-0347">Helicase</keyword>
<protein>
    <submittedName>
        <fullName evidence="3">DEAD/DEAH box helicase</fullName>
    </submittedName>
</protein>
<name>A0ABS5TIS5_9ACTN</name>
<dbReference type="InterPro" id="IPR049730">
    <property type="entry name" value="SNF2/RAD54-like_C"/>
</dbReference>
<keyword evidence="1" id="KW-0378">Hydrolase</keyword>
<dbReference type="EMBL" id="JAHBAY010000007">
    <property type="protein sequence ID" value="MBT0770768.1"/>
    <property type="molecule type" value="Genomic_DNA"/>
</dbReference>
<keyword evidence="3" id="KW-0067">ATP-binding</keyword>
<dbReference type="PROSITE" id="PS51192">
    <property type="entry name" value="HELICASE_ATP_BIND_1"/>
    <property type="match status" value="1"/>
</dbReference>
<dbReference type="Pfam" id="PF00271">
    <property type="entry name" value="Helicase_C"/>
    <property type="match status" value="1"/>
</dbReference>
<dbReference type="Proteomes" id="UP001197247">
    <property type="component" value="Unassembled WGS sequence"/>
</dbReference>
<evidence type="ECO:0000313" key="3">
    <source>
        <dbReference type="EMBL" id="MBT0770768.1"/>
    </source>
</evidence>
<dbReference type="InterPro" id="IPR027417">
    <property type="entry name" value="P-loop_NTPase"/>
</dbReference>
<organism evidence="3 4">
    <name type="scientific">Kineosporia corallincola</name>
    <dbReference type="NCBI Taxonomy" id="2835133"/>
    <lineage>
        <taxon>Bacteria</taxon>
        <taxon>Bacillati</taxon>
        <taxon>Actinomycetota</taxon>
        <taxon>Actinomycetes</taxon>
        <taxon>Kineosporiales</taxon>
        <taxon>Kineosporiaceae</taxon>
        <taxon>Kineosporia</taxon>
    </lineage>
</organism>
<dbReference type="InterPro" id="IPR000330">
    <property type="entry name" value="SNF2_N"/>
</dbReference>
<comment type="caution">
    <text evidence="3">The sequence shown here is derived from an EMBL/GenBank/DDBJ whole genome shotgun (WGS) entry which is preliminary data.</text>
</comment>
<sequence length="592" mass="64489">MTRTRVIMRARNDYREEFGELIGRMVPGSQTGPLIAEVDLDNFLVALGELDWSDAEGVQWETALATLVTSVLDDADTAEQRLAGAAPETKIDTATAEVVVPLLGTEWTGDLTSFQRRDLAALLGMNHGANFSVPGAGKTRVALAVFAAMRQKGDAERLLVICPKSAYETWQYEAGVCFAQPLRTTILAGTVNSTAELLVVNYERLARSRAALSAWLQARPSMIILDEAHRMKLGSSGAYGAACLALGPLANRRLILTGTPAPNGAQDLESLLSFVWPGRGKQVVSNAVAGGNLAYASSVLRPMFTRTTKAELGLPPVSTKIRYVDLPKLHREIYEVLKGNPSARSGDLDALGKTMLRMLMAATSPALLAEGTTRHEPLAYQVPPIEASPGDSLNTLLKNLPQHELSPKYEEAVKIVAQNAADQRKTLVWSTFVRSITTLERLLEPFQPAVVHGGTADREEQIQRFREDPDCWVLISNPATLGEGISLHHDCHDALYVDRDFTAGRFLQSLDRIHRLGLAPDTETRVTVLAARNTVDEVVARRLEEKLEFMGSILDDSAVRQLGDLQEEDTLTAGGMDAIDIRALLAHLSESK</sequence>
<dbReference type="GO" id="GO:0004386">
    <property type="term" value="F:helicase activity"/>
    <property type="evidence" value="ECO:0007669"/>
    <property type="project" value="UniProtKB-KW"/>
</dbReference>
<dbReference type="SUPFAM" id="SSF52540">
    <property type="entry name" value="P-loop containing nucleoside triphosphate hydrolases"/>
    <property type="match status" value="2"/>
</dbReference>
<dbReference type="InterPro" id="IPR038718">
    <property type="entry name" value="SNF2-like_sf"/>
</dbReference>